<evidence type="ECO:0000256" key="2">
    <source>
        <dbReference type="ARBA" id="ARBA00007365"/>
    </source>
</evidence>
<accession>A0A9J6P859</accession>
<keyword evidence="3 5" id="KW-0697">Rotamase</keyword>
<dbReference type="Proteomes" id="UP001056429">
    <property type="component" value="Unassembled WGS sequence"/>
</dbReference>
<evidence type="ECO:0000256" key="3">
    <source>
        <dbReference type="ARBA" id="ARBA00023110"/>
    </source>
</evidence>
<organism evidence="7 8">
    <name type="scientific">Oceanirhabdus seepicola</name>
    <dbReference type="NCBI Taxonomy" id="2828781"/>
    <lineage>
        <taxon>Bacteria</taxon>
        <taxon>Bacillati</taxon>
        <taxon>Bacillota</taxon>
        <taxon>Clostridia</taxon>
        <taxon>Eubacteriales</taxon>
        <taxon>Clostridiaceae</taxon>
        <taxon>Oceanirhabdus</taxon>
    </lineage>
</organism>
<keyword evidence="8" id="KW-1185">Reference proteome</keyword>
<dbReference type="InterPro" id="IPR044666">
    <property type="entry name" value="Cyclophilin_A-like"/>
</dbReference>
<dbReference type="PROSITE" id="PS50072">
    <property type="entry name" value="CSA_PPIASE_2"/>
    <property type="match status" value="1"/>
</dbReference>
<evidence type="ECO:0000256" key="4">
    <source>
        <dbReference type="ARBA" id="ARBA00023235"/>
    </source>
</evidence>
<evidence type="ECO:0000313" key="7">
    <source>
        <dbReference type="EMBL" id="MCM1992388.1"/>
    </source>
</evidence>
<dbReference type="InterPro" id="IPR002130">
    <property type="entry name" value="Cyclophilin-type_PPIase_dom"/>
</dbReference>
<comment type="caution">
    <text evidence="7">The sequence shown here is derived from an EMBL/GenBank/DDBJ whole genome shotgun (WGS) entry which is preliminary data.</text>
</comment>
<dbReference type="PROSITE" id="PS00170">
    <property type="entry name" value="CSA_PPIASE_1"/>
    <property type="match status" value="1"/>
</dbReference>
<dbReference type="InterPro" id="IPR024936">
    <property type="entry name" value="Cyclophilin-type_PPIase"/>
</dbReference>
<feature type="domain" description="PPIase cyclophilin-type" evidence="6">
    <location>
        <begin position="6"/>
        <end position="195"/>
    </location>
</feature>
<evidence type="ECO:0000313" key="8">
    <source>
        <dbReference type="Proteomes" id="UP001056429"/>
    </source>
</evidence>
<reference evidence="7" key="2">
    <citation type="submission" date="2021-04" db="EMBL/GenBank/DDBJ databases">
        <authorList>
            <person name="Dong X."/>
        </authorList>
    </citation>
    <scope>NUCLEOTIDE SEQUENCE</scope>
    <source>
        <strain evidence="7">ZWT</strain>
    </source>
</reference>
<comment type="catalytic activity">
    <reaction evidence="5">
        <text>[protein]-peptidylproline (omega=180) = [protein]-peptidylproline (omega=0)</text>
        <dbReference type="Rhea" id="RHEA:16237"/>
        <dbReference type="Rhea" id="RHEA-COMP:10747"/>
        <dbReference type="Rhea" id="RHEA-COMP:10748"/>
        <dbReference type="ChEBI" id="CHEBI:83833"/>
        <dbReference type="ChEBI" id="CHEBI:83834"/>
        <dbReference type="EC" id="5.2.1.8"/>
    </reaction>
</comment>
<comment type="similarity">
    <text evidence="2 5">Belongs to the cyclophilin-type PPIase family.</text>
</comment>
<dbReference type="Gene3D" id="2.40.100.10">
    <property type="entry name" value="Cyclophilin-like"/>
    <property type="match status" value="1"/>
</dbReference>
<dbReference type="EC" id="5.2.1.8" evidence="5"/>
<dbReference type="PANTHER" id="PTHR45625">
    <property type="entry name" value="PEPTIDYL-PROLYL CIS-TRANS ISOMERASE-RELATED"/>
    <property type="match status" value="1"/>
</dbReference>
<gene>
    <name evidence="7" type="ORF">KDK92_21970</name>
</gene>
<dbReference type="InterPro" id="IPR029000">
    <property type="entry name" value="Cyclophilin-like_dom_sf"/>
</dbReference>
<sequence length="201" mass="22440">MKDGEEYAVMKTTMGDIKIRFFPEYAPKAVENFITHAKENYYDGLIFHRVMNDFMIQGGDPKGIGTGGESIWDEPFEDEFARELHNFRGALSMANAGPDTNGSQFFIVQAPIESEEIAAYIDKQVLLMEEQGEGQSPQIAIDKYKEIGGTPHLDGHHTVFGHIFEGMDVVDSIAAVETGKNDKPIEPIVIEDIVFETHKAQ</sequence>
<name>A0A9J6P859_9CLOT</name>
<protein>
    <recommendedName>
        <fullName evidence="5">Peptidyl-prolyl cis-trans isomerase</fullName>
        <shortName evidence="5">PPIase</shortName>
        <ecNumber evidence="5">5.2.1.8</ecNumber>
    </recommendedName>
</protein>
<evidence type="ECO:0000256" key="5">
    <source>
        <dbReference type="RuleBase" id="RU363019"/>
    </source>
</evidence>
<dbReference type="SUPFAM" id="SSF50891">
    <property type="entry name" value="Cyclophilin-like"/>
    <property type="match status" value="1"/>
</dbReference>
<dbReference type="AlphaFoldDB" id="A0A9J6P859"/>
<proteinExistence type="inferred from homology"/>
<reference evidence="7" key="1">
    <citation type="journal article" date="2021" name="mSystems">
        <title>Bacteria and Archaea Synergistically Convert Glycine Betaine to Biogenic Methane in the Formosa Cold Seep of the South China Sea.</title>
        <authorList>
            <person name="Li L."/>
            <person name="Zhang W."/>
            <person name="Zhang S."/>
            <person name="Song L."/>
            <person name="Sun Q."/>
            <person name="Zhang H."/>
            <person name="Xiang H."/>
            <person name="Dong X."/>
        </authorList>
    </citation>
    <scope>NUCLEOTIDE SEQUENCE</scope>
    <source>
        <strain evidence="7">ZWT</strain>
    </source>
</reference>
<comment type="function">
    <text evidence="1 5">PPIases accelerate the folding of proteins. It catalyzes the cis-trans isomerization of proline imidic peptide bonds in oligopeptides.</text>
</comment>
<dbReference type="PANTHER" id="PTHR45625:SF4">
    <property type="entry name" value="PEPTIDYLPROLYL ISOMERASE DOMAIN AND WD REPEAT-CONTAINING PROTEIN 1"/>
    <property type="match status" value="1"/>
</dbReference>
<dbReference type="GO" id="GO:0006457">
    <property type="term" value="P:protein folding"/>
    <property type="evidence" value="ECO:0007669"/>
    <property type="project" value="InterPro"/>
</dbReference>
<evidence type="ECO:0000259" key="6">
    <source>
        <dbReference type="PROSITE" id="PS50072"/>
    </source>
</evidence>
<evidence type="ECO:0000256" key="1">
    <source>
        <dbReference type="ARBA" id="ARBA00002388"/>
    </source>
</evidence>
<dbReference type="InterPro" id="IPR020892">
    <property type="entry name" value="Cyclophilin-type_PPIase_CS"/>
</dbReference>
<keyword evidence="4 5" id="KW-0413">Isomerase</keyword>
<dbReference type="EMBL" id="JAGSOJ010000006">
    <property type="protein sequence ID" value="MCM1992388.1"/>
    <property type="molecule type" value="Genomic_DNA"/>
</dbReference>
<dbReference type="GO" id="GO:0003755">
    <property type="term" value="F:peptidyl-prolyl cis-trans isomerase activity"/>
    <property type="evidence" value="ECO:0007669"/>
    <property type="project" value="UniProtKB-UniRule"/>
</dbReference>
<dbReference type="Pfam" id="PF00160">
    <property type="entry name" value="Pro_isomerase"/>
    <property type="match status" value="1"/>
</dbReference>
<dbReference type="PIRSF" id="PIRSF001467">
    <property type="entry name" value="Peptidylpro_ismrse"/>
    <property type="match status" value="1"/>
</dbReference>
<dbReference type="PRINTS" id="PR00153">
    <property type="entry name" value="CSAPPISMRASE"/>
</dbReference>